<gene>
    <name evidence="9" type="primary">lspA</name>
    <name evidence="11" type="ORF">NWFMUON74_47890</name>
</gene>
<sequence length="201" mass="21090">MNTDRPSDQHPDEHDEDDVAATAVPAPARRLPALLLVAAVIFALDLGTKALVVAKMTPGEPISIVGEVVRLTLVRNAGAAFSMATGMTWLLTLVAAGVVIGVIRIGRSLRSLGWTIGLGLVLGGAFGNLMDRLFRAPGPLQGHVVDFISVTKWWPVFNVADSAIVCGAILLVVLTLLGFEPDGTRARHSHGEAESATGEQA</sequence>
<keyword evidence="2 9" id="KW-1003">Cell membrane</keyword>
<evidence type="ECO:0000256" key="5">
    <source>
        <dbReference type="ARBA" id="ARBA00022750"/>
    </source>
</evidence>
<evidence type="ECO:0000256" key="10">
    <source>
        <dbReference type="RuleBase" id="RU004181"/>
    </source>
</evidence>
<dbReference type="EMBL" id="AP023396">
    <property type="protein sequence ID" value="BCK57017.1"/>
    <property type="molecule type" value="Genomic_DNA"/>
</dbReference>
<evidence type="ECO:0000256" key="9">
    <source>
        <dbReference type="HAMAP-Rule" id="MF_00161"/>
    </source>
</evidence>
<evidence type="ECO:0000256" key="7">
    <source>
        <dbReference type="ARBA" id="ARBA00022989"/>
    </source>
</evidence>
<evidence type="ECO:0000256" key="8">
    <source>
        <dbReference type="ARBA" id="ARBA00023136"/>
    </source>
</evidence>
<name>A0A7G1KP85_9NOCA</name>
<reference evidence="11 12" key="1">
    <citation type="submission" date="2020-08" db="EMBL/GenBank/DDBJ databases">
        <title>Genome Sequencing of Nocardia wallacei strain FMUON74 and assembly.</title>
        <authorList>
            <person name="Toyokawa M."/>
            <person name="Uesaka K."/>
        </authorList>
    </citation>
    <scope>NUCLEOTIDE SEQUENCE [LARGE SCALE GENOMIC DNA]</scope>
    <source>
        <strain evidence="11 12">FMUON74</strain>
    </source>
</reference>
<comment type="subcellular location">
    <subcellularLocation>
        <location evidence="9">Cell membrane</location>
        <topology evidence="9">Multi-pass membrane protein</topology>
    </subcellularLocation>
</comment>
<organism evidence="11 12">
    <name type="scientific">Nocardia wallacei</name>
    <dbReference type="NCBI Taxonomy" id="480035"/>
    <lineage>
        <taxon>Bacteria</taxon>
        <taxon>Bacillati</taxon>
        <taxon>Actinomycetota</taxon>
        <taxon>Actinomycetes</taxon>
        <taxon>Mycobacteriales</taxon>
        <taxon>Nocardiaceae</taxon>
        <taxon>Nocardia</taxon>
    </lineage>
</organism>
<keyword evidence="8 9" id="KW-0472">Membrane</keyword>
<dbReference type="KEGG" id="nwl:NWFMUON74_47890"/>
<dbReference type="UniPathway" id="UPA00665"/>
<dbReference type="PANTHER" id="PTHR33695:SF1">
    <property type="entry name" value="LIPOPROTEIN SIGNAL PEPTIDASE"/>
    <property type="match status" value="1"/>
</dbReference>
<dbReference type="PANTHER" id="PTHR33695">
    <property type="entry name" value="LIPOPROTEIN SIGNAL PEPTIDASE"/>
    <property type="match status" value="1"/>
</dbReference>
<feature type="active site" evidence="9">
    <location>
        <position position="161"/>
    </location>
</feature>
<dbReference type="NCBIfam" id="TIGR00077">
    <property type="entry name" value="lspA"/>
    <property type="match status" value="1"/>
</dbReference>
<dbReference type="PRINTS" id="PR00781">
    <property type="entry name" value="LIPOSIGPTASE"/>
</dbReference>
<proteinExistence type="inferred from homology"/>
<evidence type="ECO:0000313" key="11">
    <source>
        <dbReference type="EMBL" id="BCK57017.1"/>
    </source>
</evidence>
<evidence type="ECO:0000256" key="2">
    <source>
        <dbReference type="ARBA" id="ARBA00022475"/>
    </source>
</evidence>
<dbReference type="GO" id="GO:0005886">
    <property type="term" value="C:plasma membrane"/>
    <property type="evidence" value="ECO:0007669"/>
    <property type="project" value="UniProtKB-SubCell"/>
</dbReference>
<dbReference type="AlphaFoldDB" id="A0A7G1KP85"/>
<dbReference type="HAMAP" id="MF_00161">
    <property type="entry name" value="LspA"/>
    <property type="match status" value="1"/>
</dbReference>
<comment type="function">
    <text evidence="9">This protein specifically catalyzes the removal of signal peptides from prolipoproteins.</text>
</comment>
<dbReference type="InterPro" id="IPR001872">
    <property type="entry name" value="Peptidase_A8"/>
</dbReference>
<evidence type="ECO:0000256" key="3">
    <source>
        <dbReference type="ARBA" id="ARBA00022670"/>
    </source>
</evidence>
<evidence type="ECO:0000313" key="12">
    <source>
        <dbReference type="Proteomes" id="UP000516173"/>
    </source>
</evidence>
<evidence type="ECO:0000256" key="4">
    <source>
        <dbReference type="ARBA" id="ARBA00022692"/>
    </source>
</evidence>
<feature type="transmembrane region" description="Helical" evidence="9">
    <location>
        <begin position="77"/>
        <end position="100"/>
    </location>
</feature>
<comment type="similarity">
    <text evidence="1 9 10">Belongs to the peptidase A8 family.</text>
</comment>
<evidence type="ECO:0000256" key="1">
    <source>
        <dbReference type="ARBA" id="ARBA00006139"/>
    </source>
</evidence>
<keyword evidence="3 9" id="KW-0645">Protease</keyword>
<dbReference type="Pfam" id="PF01252">
    <property type="entry name" value="Peptidase_A8"/>
    <property type="match status" value="1"/>
</dbReference>
<comment type="catalytic activity">
    <reaction evidence="9">
        <text>Release of signal peptides from bacterial membrane prolipoproteins. Hydrolyzes -Xaa-Yaa-Zaa-|-(S,diacylglyceryl)Cys-, in which Xaa is hydrophobic (preferably Leu), and Yaa (Ala or Ser) and Zaa (Gly or Ala) have small, neutral side chains.</text>
        <dbReference type="EC" id="3.4.23.36"/>
    </reaction>
</comment>
<feature type="transmembrane region" description="Helical" evidence="9">
    <location>
        <begin position="159"/>
        <end position="179"/>
    </location>
</feature>
<keyword evidence="12" id="KW-1185">Reference proteome</keyword>
<protein>
    <recommendedName>
        <fullName evidence="9">Lipoprotein signal peptidase</fullName>
        <ecNumber evidence="9">3.4.23.36</ecNumber>
    </recommendedName>
    <alternativeName>
        <fullName evidence="9">Prolipoprotein signal peptidase</fullName>
    </alternativeName>
    <alternativeName>
        <fullName evidence="9">Signal peptidase II</fullName>
        <shortName evidence="9">SPase II</shortName>
    </alternativeName>
</protein>
<keyword evidence="6 9" id="KW-0378">Hydrolase</keyword>
<keyword evidence="5 9" id="KW-0064">Aspartyl protease</keyword>
<dbReference type="GO" id="GO:0006508">
    <property type="term" value="P:proteolysis"/>
    <property type="evidence" value="ECO:0007669"/>
    <property type="project" value="UniProtKB-KW"/>
</dbReference>
<feature type="transmembrane region" description="Helical" evidence="9">
    <location>
        <begin position="112"/>
        <end position="130"/>
    </location>
</feature>
<feature type="active site" evidence="9">
    <location>
        <position position="146"/>
    </location>
</feature>
<keyword evidence="7 9" id="KW-1133">Transmembrane helix</keyword>
<keyword evidence="4 9" id="KW-0812">Transmembrane</keyword>
<comment type="pathway">
    <text evidence="9">Protein modification; lipoprotein biosynthesis (signal peptide cleavage).</text>
</comment>
<dbReference type="GO" id="GO:0004190">
    <property type="term" value="F:aspartic-type endopeptidase activity"/>
    <property type="evidence" value="ECO:0007669"/>
    <property type="project" value="UniProtKB-UniRule"/>
</dbReference>
<evidence type="ECO:0000256" key="6">
    <source>
        <dbReference type="ARBA" id="ARBA00022801"/>
    </source>
</evidence>
<feature type="transmembrane region" description="Helical" evidence="9">
    <location>
        <begin position="33"/>
        <end position="57"/>
    </location>
</feature>
<dbReference type="Proteomes" id="UP000516173">
    <property type="component" value="Chromosome"/>
</dbReference>
<dbReference type="EC" id="3.4.23.36" evidence="9"/>
<accession>A0A7G1KP85</accession>